<comment type="caution">
    <text evidence="2">The sequence shown here is derived from an EMBL/GenBank/DDBJ whole genome shotgun (WGS) entry which is preliminary data.</text>
</comment>
<accession>A0A1F4RCD8</accession>
<dbReference type="SUPFAM" id="SSF53474">
    <property type="entry name" value="alpha/beta-Hydrolases"/>
    <property type="match status" value="1"/>
</dbReference>
<dbReference type="AlphaFoldDB" id="A0A1F4RCD8"/>
<sequence length="284" mass="32558">MNLIIKPCYNPAGKMQNLKELNIIYRHWPAKRPKAVLLLVHGLGAHSARWEFLALFFAHRNISSYAIELKGFGQTRERPRGHIASFNIYYEDIIRLAEVIKRENPGAKIFLLGESLGGLICFILAGLYPDNFSGQILISPAFRNAMKFPPSAYLTLLTFFLIDQKKMVKVPFAAADCTSDKEYQEVMRDNPDELRAMSLKMILNTLLEQLKVPRLAKRLTLPSLFLIPGKDTMIDENVSRRIFNSLKLGDKTKIEYPEMLHALSIELGREKVFRDIFSWLSSRL</sequence>
<organism evidence="2 3">
    <name type="scientific">candidate division WOR-1 bacterium RIFCSPLOWO2_02_FULL_46_20</name>
    <dbReference type="NCBI Taxonomy" id="1802567"/>
    <lineage>
        <taxon>Bacteria</taxon>
        <taxon>Bacillati</taxon>
        <taxon>Saganbacteria</taxon>
    </lineage>
</organism>
<name>A0A1F4RCD8_UNCSA</name>
<dbReference type="PANTHER" id="PTHR11614">
    <property type="entry name" value="PHOSPHOLIPASE-RELATED"/>
    <property type="match status" value="1"/>
</dbReference>
<dbReference type="InterPro" id="IPR029058">
    <property type="entry name" value="AB_hydrolase_fold"/>
</dbReference>
<dbReference type="InterPro" id="IPR022742">
    <property type="entry name" value="Hydrolase_4"/>
</dbReference>
<dbReference type="EMBL" id="METP01000033">
    <property type="protein sequence ID" value="OGC05830.1"/>
    <property type="molecule type" value="Genomic_DNA"/>
</dbReference>
<evidence type="ECO:0000313" key="2">
    <source>
        <dbReference type="EMBL" id="OGC05830.1"/>
    </source>
</evidence>
<reference evidence="2 3" key="1">
    <citation type="journal article" date="2016" name="Nat. Commun.">
        <title>Thousands of microbial genomes shed light on interconnected biogeochemical processes in an aquifer system.</title>
        <authorList>
            <person name="Anantharaman K."/>
            <person name="Brown C.T."/>
            <person name="Hug L.A."/>
            <person name="Sharon I."/>
            <person name="Castelle C.J."/>
            <person name="Probst A.J."/>
            <person name="Thomas B.C."/>
            <person name="Singh A."/>
            <person name="Wilkins M.J."/>
            <person name="Karaoz U."/>
            <person name="Brodie E.L."/>
            <person name="Williams K.H."/>
            <person name="Hubbard S.S."/>
            <person name="Banfield J.F."/>
        </authorList>
    </citation>
    <scope>NUCLEOTIDE SEQUENCE [LARGE SCALE GENOMIC DNA]</scope>
</reference>
<evidence type="ECO:0000259" key="1">
    <source>
        <dbReference type="Pfam" id="PF12146"/>
    </source>
</evidence>
<dbReference type="Gene3D" id="3.40.50.1820">
    <property type="entry name" value="alpha/beta hydrolase"/>
    <property type="match status" value="1"/>
</dbReference>
<protein>
    <recommendedName>
        <fullName evidence="1">Serine aminopeptidase S33 domain-containing protein</fullName>
    </recommendedName>
</protein>
<dbReference type="Proteomes" id="UP000176938">
    <property type="component" value="Unassembled WGS sequence"/>
</dbReference>
<gene>
    <name evidence="2" type="ORF">A3H38_06470</name>
</gene>
<proteinExistence type="predicted"/>
<evidence type="ECO:0000313" key="3">
    <source>
        <dbReference type="Proteomes" id="UP000176938"/>
    </source>
</evidence>
<feature type="domain" description="Serine aminopeptidase S33" evidence="1">
    <location>
        <begin position="32"/>
        <end position="266"/>
    </location>
</feature>
<dbReference type="InterPro" id="IPR051044">
    <property type="entry name" value="MAG_DAG_Lipase"/>
</dbReference>
<dbReference type="Pfam" id="PF12146">
    <property type="entry name" value="Hydrolase_4"/>
    <property type="match status" value="1"/>
</dbReference>